<feature type="domain" description="DUF2423" evidence="2">
    <location>
        <begin position="1"/>
        <end position="44"/>
    </location>
</feature>
<proteinExistence type="predicted"/>
<dbReference type="PANTHER" id="PTHR28219">
    <property type="entry name" value="UPF0642 PROTEIN YBL028C"/>
    <property type="match status" value="1"/>
</dbReference>
<evidence type="ECO:0000256" key="1">
    <source>
        <dbReference type="SAM" id="MobiDB-lite"/>
    </source>
</evidence>
<evidence type="ECO:0000313" key="3">
    <source>
        <dbReference type="EMBL" id="KAF5369825.1"/>
    </source>
</evidence>
<keyword evidence="4" id="KW-1185">Reference proteome</keyword>
<sequence length="181" mass="20265">MAKSLRSKVKREFRSKKRQAGVYAATEAARLARLNTKLLSTVSKDKKEFAENEEEGDEENMPGWCWFATFGLLDPNDITVESMSSLTTRGNEYMGGNREGWHAALEEDSPENSNNADDSMQLDQPSADTESTRVSTHGPRGSRREEWRLSKGLSARPASKGMNRQGGIAARRKAGRSKRRR</sequence>
<dbReference type="GO" id="GO:0030687">
    <property type="term" value="C:preribosome, large subunit precursor"/>
    <property type="evidence" value="ECO:0007669"/>
    <property type="project" value="TreeGrafter"/>
</dbReference>
<accession>A0A8H5GS63</accession>
<protein>
    <recommendedName>
        <fullName evidence="2">DUF2423 domain-containing protein</fullName>
    </recommendedName>
</protein>
<dbReference type="Proteomes" id="UP000559256">
    <property type="component" value="Unassembled WGS sequence"/>
</dbReference>
<dbReference type="InterPro" id="IPR019434">
    <property type="entry name" value="DUF2423"/>
</dbReference>
<dbReference type="OrthoDB" id="4087970at2759"/>
<gene>
    <name evidence="3" type="ORF">D9758_001258</name>
</gene>
<dbReference type="PANTHER" id="PTHR28219:SF1">
    <property type="entry name" value="UPF0642 PROTEIN YBL028C"/>
    <property type="match status" value="1"/>
</dbReference>
<evidence type="ECO:0000259" key="2">
    <source>
        <dbReference type="Pfam" id="PF10338"/>
    </source>
</evidence>
<evidence type="ECO:0000313" key="4">
    <source>
        <dbReference type="Proteomes" id="UP000559256"/>
    </source>
</evidence>
<reference evidence="3 4" key="1">
    <citation type="journal article" date="2020" name="ISME J.">
        <title>Uncovering the hidden diversity of litter-decomposition mechanisms in mushroom-forming fungi.</title>
        <authorList>
            <person name="Floudas D."/>
            <person name="Bentzer J."/>
            <person name="Ahren D."/>
            <person name="Johansson T."/>
            <person name="Persson P."/>
            <person name="Tunlid A."/>
        </authorList>
    </citation>
    <scope>NUCLEOTIDE SEQUENCE [LARGE SCALE GENOMIC DNA]</scope>
    <source>
        <strain evidence="3 4">CBS 291.85</strain>
    </source>
</reference>
<dbReference type="AlphaFoldDB" id="A0A8H5GS63"/>
<feature type="region of interest" description="Disordered" evidence="1">
    <location>
        <begin position="88"/>
        <end position="181"/>
    </location>
</feature>
<name>A0A8H5GS63_9AGAR</name>
<comment type="caution">
    <text evidence="3">The sequence shown here is derived from an EMBL/GenBank/DDBJ whole genome shotgun (WGS) entry which is preliminary data.</text>
</comment>
<feature type="compositionally biased region" description="Polar residues" evidence="1">
    <location>
        <begin position="111"/>
        <end position="135"/>
    </location>
</feature>
<dbReference type="Pfam" id="PF10338">
    <property type="entry name" value="YBL028C_N"/>
    <property type="match status" value="1"/>
</dbReference>
<dbReference type="EMBL" id="JAACJM010000012">
    <property type="protein sequence ID" value="KAF5369825.1"/>
    <property type="molecule type" value="Genomic_DNA"/>
</dbReference>
<feature type="compositionally biased region" description="Basic residues" evidence="1">
    <location>
        <begin position="170"/>
        <end position="181"/>
    </location>
</feature>
<organism evidence="3 4">
    <name type="scientific">Tetrapyrgos nigripes</name>
    <dbReference type="NCBI Taxonomy" id="182062"/>
    <lineage>
        <taxon>Eukaryota</taxon>
        <taxon>Fungi</taxon>
        <taxon>Dikarya</taxon>
        <taxon>Basidiomycota</taxon>
        <taxon>Agaricomycotina</taxon>
        <taxon>Agaricomycetes</taxon>
        <taxon>Agaricomycetidae</taxon>
        <taxon>Agaricales</taxon>
        <taxon>Marasmiineae</taxon>
        <taxon>Marasmiaceae</taxon>
        <taxon>Tetrapyrgos</taxon>
    </lineage>
</organism>